<dbReference type="STRING" id="1227453.C444_14878"/>
<dbReference type="InterPro" id="IPR006037">
    <property type="entry name" value="RCK_C"/>
</dbReference>
<feature type="compositionally biased region" description="Low complexity" evidence="1">
    <location>
        <begin position="436"/>
        <end position="452"/>
    </location>
</feature>
<feature type="compositionally biased region" description="Acidic residues" evidence="1">
    <location>
        <begin position="477"/>
        <end position="492"/>
    </location>
</feature>
<organism evidence="4 5">
    <name type="scientific">Haloarcula japonica (strain ATCC 49778 / DSM 6131 / JCM 7785 / NBRC 101032 / NCIMB 13157 / TR-1)</name>
    <dbReference type="NCBI Taxonomy" id="1227453"/>
    <lineage>
        <taxon>Archaea</taxon>
        <taxon>Methanobacteriati</taxon>
        <taxon>Methanobacteriota</taxon>
        <taxon>Stenosarchaea group</taxon>
        <taxon>Halobacteria</taxon>
        <taxon>Halobacteriales</taxon>
        <taxon>Haloarculaceae</taxon>
        <taxon>Haloarcula</taxon>
    </lineage>
</organism>
<dbReference type="PATRIC" id="fig|1227453.3.peg.2930"/>
<accession>M0L9Q3</accession>
<keyword evidence="2" id="KW-1133">Transmembrane helix</keyword>
<dbReference type="AlphaFoldDB" id="M0L9Q3"/>
<dbReference type="SUPFAM" id="SSF116726">
    <property type="entry name" value="TrkA C-terminal domain-like"/>
    <property type="match status" value="1"/>
</dbReference>
<proteinExistence type="predicted"/>
<protein>
    <recommendedName>
        <fullName evidence="3">RCK C-terminal domain-containing protein</fullName>
    </recommendedName>
</protein>
<feature type="transmembrane region" description="Helical" evidence="2">
    <location>
        <begin position="91"/>
        <end position="112"/>
    </location>
</feature>
<dbReference type="EMBL" id="AOLY01000039">
    <property type="protein sequence ID" value="EMA28660.1"/>
    <property type="molecule type" value="Genomic_DNA"/>
</dbReference>
<dbReference type="InterPro" id="IPR058604">
    <property type="entry name" value="DUF8167_3rd"/>
</dbReference>
<feature type="domain" description="RCK C-terminal" evidence="3">
    <location>
        <begin position="311"/>
        <end position="391"/>
    </location>
</feature>
<dbReference type="Pfam" id="PF26503">
    <property type="entry name" value="DUF8167_3rd"/>
    <property type="match status" value="1"/>
</dbReference>
<dbReference type="InterPro" id="IPR058603">
    <property type="entry name" value="DUF8167_2nd"/>
</dbReference>
<keyword evidence="2" id="KW-0812">Transmembrane</keyword>
<sequence length="600" mass="62188">MMPFGPTLLAQIGSNLQLGMVSQALVEGVVWLLVIMILAATPAGAIAVFYRWYVRERIQTGLALLFGLTAVVLVIGATTALSEVILGDDDVLAASAVLLNLAAFLAGGIGAYGGMRVGDRLGVDLFAATGGRNIDADVSEIVQTVGRVTSVRLPEDIDDIIGYDPMPEETKETLADRRFLFPRRLTKDELRDRLVGRLKTDYGVGHVDVELADDGTVDYLAVGSRAAGIGPTLPPSTNAVAIQADPAHAASAGDLVQVWEQAPSKRVLTGELRGVADDVVTVAIDASDTPKLDPQTQYKLVTLPVQDRSDREFASLLRAADETMGTATVEPGSALDGAPVGSLAVSVVAITRDDTAPETIPSRERILTAGDTIYAIATPDALRRLEEATEGTGEPASTVAVTDEPGDDTDDKDGQPGASDAADRSEQTDETEETAADATAATADDGVTTADAAETDVDDSASADAGADAADTAAVDEPADTAVEDESADADLADVGAGDRTTEAGDESPDDDPLEALRNADVADASDELTADEAFDDLPADDSDDTVEVWDPEERIGEADGETAADEADDNDSADSEALTEDGDGGDDEPTAGDDSEKPN</sequence>
<dbReference type="InterPro" id="IPR036721">
    <property type="entry name" value="RCK_C_sf"/>
</dbReference>
<evidence type="ECO:0000256" key="1">
    <source>
        <dbReference type="SAM" id="MobiDB-lite"/>
    </source>
</evidence>
<dbReference type="Pfam" id="PF26502">
    <property type="entry name" value="DUF8167_2nd"/>
    <property type="match status" value="1"/>
</dbReference>
<dbReference type="Gene3D" id="3.30.70.1450">
    <property type="entry name" value="Regulator of K+ conductance, C-terminal domain"/>
    <property type="match status" value="1"/>
</dbReference>
<feature type="compositionally biased region" description="Acidic residues" evidence="1">
    <location>
        <begin position="504"/>
        <end position="514"/>
    </location>
</feature>
<comment type="caution">
    <text evidence="4">The sequence shown here is derived from an EMBL/GenBank/DDBJ whole genome shotgun (WGS) entry which is preliminary data.</text>
</comment>
<dbReference type="Pfam" id="PF26501">
    <property type="entry name" value="DUF8167"/>
    <property type="match status" value="1"/>
</dbReference>
<evidence type="ECO:0000256" key="2">
    <source>
        <dbReference type="SAM" id="Phobius"/>
    </source>
</evidence>
<dbReference type="Proteomes" id="UP000011524">
    <property type="component" value="Unassembled WGS sequence"/>
</dbReference>
<reference evidence="4 5" key="1">
    <citation type="journal article" date="2014" name="PLoS Genet.">
        <title>Phylogenetically driven sequencing of extremely halophilic archaea reveals strategies for static and dynamic osmo-response.</title>
        <authorList>
            <person name="Becker E.A."/>
            <person name="Seitzer P.M."/>
            <person name="Tritt A."/>
            <person name="Larsen D."/>
            <person name="Krusor M."/>
            <person name="Yao A.I."/>
            <person name="Wu D."/>
            <person name="Madern D."/>
            <person name="Eisen J.A."/>
            <person name="Darling A.E."/>
            <person name="Facciotti M.T."/>
        </authorList>
    </citation>
    <scope>NUCLEOTIDE SEQUENCE [LARGE SCALE GENOMIC DNA]</scope>
    <source>
        <strain evidence="5">ATCC 49778 / DSM 6131 / JCM 7785 / NBRC 101032 / NCIMB 13157 / TR-1</strain>
    </source>
</reference>
<name>M0L9Q3_HALJT</name>
<dbReference type="Pfam" id="PF02080">
    <property type="entry name" value="TrkA_C"/>
    <property type="match status" value="1"/>
</dbReference>
<feature type="compositionally biased region" description="Acidic residues" evidence="1">
    <location>
        <begin position="559"/>
        <end position="594"/>
    </location>
</feature>
<feature type="region of interest" description="Disordered" evidence="1">
    <location>
        <begin position="386"/>
        <end position="600"/>
    </location>
</feature>
<dbReference type="eggNOG" id="arCOG07570">
    <property type="taxonomic scope" value="Archaea"/>
</dbReference>
<evidence type="ECO:0000259" key="3">
    <source>
        <dbReference type="PROSITE" id="PS51202"/>
    </source>
</evidence>
<dbReference type="RefSeq" id="WP_004593730.1">
    <property type="nucleotide sequence ID" value="NZ_AOLY01000039.1"/>
</dbReference>
<dbReference type="GO" id="GO:0008324">
    <property type="term" value="F:monoatomic cation transmembrane transporter activity"/>
    <property type="evidence" value="ECO:0007669"/>
    <property type="project" value="InterPro"/>
</dbReference>
<keyword evidence="2" id="KW-0472">Membrane</keyword>
<dbReference type="InterPro" id="IPR058480">
    <property type="entry name" value="DUF8167_N"/>
</dbReference>
<evidence type="ECO:0000313" key="4">
    <source>
        <dbReference type="EMBL" id="EMA28660.1"/>
    </source>
</evidence>
<feature type="transmembrane region" description="Helical" evidence="2">
    <location>
        <begin position="62"/>
        <end position="85"/>
    </location>
</feature>
<feature type="transmembrane region" description="Helical" evidence="2">
    <location>
        <begin position="29"/>
        <end position="50"/>
    </location>
</feature>
<feature type="compositionally biased region" description="Low complexity" evidence="1">
    <location>
        <begin position="462"/>
        <end position="476"/>
    </location>
</feature>
<keyword evidence="5" id="KW-1185">Reference proteome</keyword>
<dbReference type="GO" id="GO:0006813">
    <property type="term" value="P:potassium ion transport"/>
    <property type="evidence" value="ECO:0007669"/>
    <property type="project" value="InterPro"/>
</dbReference>
<dbReference type="PROSITE" id="PS51202">
    <property type="entry name" value="RCK_C"/>
    <property type="match status" value="1"/>
</dbReference>
<gene>
    <name evidence="4" type="ORF">C444_14878</name>
</gene>
<dbReference type="OrthoDB" id="205214at2157"/>
<evidence type="ECO:0000313" key="5">
    <source>
        <dbReference type="Proteomes" id="UP000011524"/>
    </source>
</evidence>
<feature type="compositionally biased region" description="Acidic residues" evidence="1">
    <location>
        <begin position="524"/>
        <end position="551"/>
    </location>
</feature>